<reference evidence="4" key="1">
    <citation type="journal article" date="2020" name="Stud. Mycol.">
        <title>101 Dothideomycetes genomes: a test case for predicting lifestyles and emergence of pathogens.</title>
        <authorList>
            <person name="Haridas S."/>
            <person name="Albert R."/>
            <person name="Binder M."/>
            <person name="Bloem J."/>
            <person name="Labutti K."/>
            <person name="Salamov A."/>
            <person name="Andreopoulos B."/>
            <person name="Baker S."/>
            <person name="Barry K."/>
            <person name="Bills G."/>
            <person name="Bluhm B."/>
            <person name="Cannon C."/>
            <person name="Castanera R."/>
            <person name="Culley D."/>
            <person name="Daum C."/>
            <person name="Ezra D."/>
            <person name="Gonzalez J."/>
            <person name="Henrissat B."/>
            <person name="Kuo A."/>
            <person name="Liang C."/>
            <person name="Lipzen A."/>
            <person name="Lutzoni F."/>
            <person name="Magnuson J."/>
            <person name="Mondo S."/>
            <person name="Nolan M."/>
            <person name="Ohm R."/>
            <person name="Pangilinan J."/>
            <person name="Park H.-J."/>
            <person name="Ramirez L."/>
            <person name="Alfaro M."/>
            <person name="Sun H."/>
            <person name="Tritt A."/>
            <person name="Yoshinaga Y."/>
            <person name="Zwiers L.-H."/>
            <person name="Turgeon B."/>
            <person name="Goodwin S."/>
            <person name="Spatafora J."/>
            <person name="Crous P."/>
            <person name="Grigoriev I."/>
        </authorList>
    </citation>
    <scope>NUCLEOTIDE SEQUENCE</scope>
    <source>
        <strain evidence="4">CBS 133067</strain>
    </source>
</reference>
<evidence type="ECO:0000256" key="1">
    <source>
        <dbReference type="SAM" id="MobiDB-lite"/>
    </source>
</evidence>
<feature type="region of interest" description="Disordered" evidence="1">
    <location>
        <begin position="45"/>
        <end position="64"/>
    </location>
</feature>
<dbReference type="PANTHER" id="PTHR38165:SF1">
    <property type="entry name" value="GLUCANASE B"/>
    <property type="match status" value="1"/>
</dbReference>
<comment type="caution">
    <text evidence="4">The sequence shown here is derived from an EMBL/GenBank/DDBJ whole genome shotgun (WGS) entry which is preliminary data.</text>
</comment>
<dbReference type="Gene3D" id="3.30.920.50">
    <property type="entry name" value="Beta-1,3-glucanase, C-terminal domain"/>
    <property type="match status" value="1"/>
</dbReference>
<protein>
    <recommendedName>
        <fullName evidence="3">GH64 domain-containing protein</fullName>
    </recommendedName>
</protein>
<dbReference type="Pfam" id="PF16483">
    <property type="entry name" value="Glyco_hydro_64"/>
    <property type="match status" value="1"/>
</dbReference>
<sequence>MRGLTTLALGAVGCLIGRSLAVPTPVVIVTPGDASDVVISSNNTVNATAPAPSTPPSTKSHTIVTPRDTADTVITARNVLNATTSGSAADANLVGRSTGQLPLSLVNNFAGSINAYVTGLDVNGRLVMLQPDGTFLYPSCDSAQSTPQLITDNIAIPLGAKGSTLNITIPGYISAARVWFAAGDLKFFAVWNPATNAPSLVEPSSVNPSDPSAAVNWGFVELTYVENGGLYANISYVDFVGLILGMSLAVTDGSGTQSALGLAADAISNICSALESQGKSDGQEWGNLCMADSEGNLLRVIAPSDYVSSNPDAFSTFWNEYIDDVWEQFTTDVLSIDTQMSAGIVNCTVQTDDLLHCDGDSRGYAKPVAADIFGCNTGPFGIEAGDNDVHSAVVPRLCAAFDRTTLSMEGGNIQPSLAAQSYYQSAPTNWYSKFVHQHEVDGKGYAFSYDDVNPDGDVNQSGVVASANPETLTVIVGGPLS</sequence>
<keyword evidence="2" id="KW-0732">Signal</keyword>
<gene>
    <name evidence="4" type="ORF">NA57DRAFT_50251</name>
</gene>
<evidence type="ECO:0000313" key="4">
    <source>
        <dbReference type="EMBL" id="KAF2092474.1"/>
    </source>
</evidence>
<feature type="chain" id="PRO_5040446326" description="GH64 domain-containing protein" evidence="2">
    <location>
        <begin position="22"/>
        <end position="481"/>
    </location>
</feature>
<dbReference type="InterPro" id="IPR032477">
    <property type="entry name" value="Glyco_hydro_64"/>
</dbReference>
<dbReference type="OrthoDB" id="10058186at2759"/>
<dbReference type="InterPro" id="IPR037176">
    <property type="entry name" value="Osmotin/thaumatin-like_sf"/>
</dbReference>
<name>A0A9P4I2L3_9PEZI</name>
<proteinExistence type="predicted"/>
<evidence type="ECO:0000256" key="2">
    <source>
        <dbReference type="SAM" id="SignalP"/>
    </source>
</evidence>
<dbReference type="Gene3D" id="2.60.110.10">
    <property type="entry name" value="Thaumatin"/>
    <property type="match status" value="1"/>
</dbReference>
<evidence type="ECO:0000313" key="5">
    <source>
        <dbReference type="Proteomes" id="UP000799772"/>
    </source>
</evidence>
<accession>A0A9P4I2L3</accession>
<dbReference type="PANTHER" id="PTHR38165">
    <property type="match status" value="1"/>
</dbReference>
<evidence type="ECO:0000259" key="3">
    <source>
        <dbReference type="PROSITE" id="PS52006"/>
    </source>
</evidence>
<dbReference type="AlphaFoldDB" id="A0A9P4I2L3"/>
<feature type="domain" description="GH64" evidence="3">
    <location>
        <begin position="98"/>
        <end position="463"/>
    </location>
</feature>
<dbReference type="InterPro" id="IPR037398">
    <property type="entry name" value="Glyco_hydro_64_fam"/>
</dbReference>
<organism evidence="4 5">
    <name type="scientific">Rhizodiscina lignyota</name>
    <dbReference type="NCBI Taxonomy" id="1504668"/>
    <lineage>
        <taxon>Eukaryota</taxon>
        <taxon>Fungi</taxon>
        <taxon>Dikarya</taxon>
        <taxon>Ascomycota</taxon>
        <taxon>Pezizomycotina</taxon>
        <taxon>Dothideomycetes</taxon>
        <taxon>Pleosporomycetidae</taxon>
        <taxon>Aulographales</taxon>
        <taxon>Rhizodiscinaceae</taxon>
        <taxon>Rhizodiscina</taxon>
    </lineage>
</organism>
<keyword evidence="5" id="KW-1185">Reference proteome</keyword>
<dbReference type="Proteomes" id="UP000799772">
    <property type="component" value="Unassembled WGS sequence"/>
</dbReference>
<feature type="signal peptide" evidence="2">
    <location>
        <begin position="1"/>
        <end position="21"/>
    </location>
</feature>
<dbReference type="InterPro" id="IPR042517">
    <property type="entry name" value="Glyco_hydro_64_N_2"/>
</dbReference>
<dbReference type="PROSITE" id="PS52006">
    <property type="entry name" value="GH64"/>
    <property type="match status" value="1"/>
</dbReference>
<dbReference type="EMBL" id="ML978146">
    <property type="protein sequence ID" value="KAF2092474.1"/>
    <property type="molecule type" value="Genomic_DNA"/>
</dbReference>